<accession>A0A411HGD3</accession>
<dbReference type="Gene3D" id="3.40.50.2000">
    <property type="entry name" value="Glycogen Phosphorylase B"/>
    <property type="match status" value="2"/>
</dbReference>
<dbReference type="CDD" id="cd03801">
    <property type="entry name" value="GT4_PimA-like"/>
    <property type="match status" value="1"/>
</dbReference>
<evidence type="ECO:0000313" key="2">
    <source>
        <dbReference type="Proteomes" id="UP000291562"/>
    </source>
</evidence>
<dbReference type="OrthoDB" id="5290958at2"/>
<name>A0A411HGD3_9GAMM</name>
<dbReference type="AlphaFoldDB" id="A0A411HGD3"/>
<dbReference type="SUPFAM" id="SSF53756">
    <property type="entry name" value="UDP-Glycosyltransferase/glycogen phosphorylase"/>
    <property type="match status" value="1"/>
</dbReference>
<sequence length="365" mass="40681">MTSTSYPADLGDWRGLFIRHLVESLARRTDIKLRLWSPPGELPQNVEYAATPADSDWLKTLMAAGGIAHLMRTGAIRGLAAPLKLLNMLHGLYRRESGIDVYHVNWLQNTLVLPHNNLPLLTTVLGTDMQLLKLPGMTHLLRRVFRGRPVAICPNAQWMAPHLQRMFGDLATIHFVPFGIEPRWFDIERKPADPAKWLCVSRLTRGKIGTLFDWCEPFFNNGNRELHLFGPMQQSMPVPDWVHYHGPATPESLCSNWFAQAKGLISLSQHAEGRPQVMLEAMAAGLPIIASRIPAHEDMLVHKHTGWLCAAAADVGEAVEALDAKSMNIEIGAAAKLCARTEIGTWDNCAQRYADVYQTLIPACP</sequence>
<dbReference type="PANTHER" id="PTHR12526">
    <property type="entry name" value="GLYCOSYLTRANSFERASE"/>
    <property type="match status" value="1"/>
</dbReference>
<dbReference type="KEGG" id="xbc:ELE36_03875"/>
<gene>
    <name evidence="1" type="ORF">ELE36_03875</name>
</gene>
<organism evidence="1 2">
    <name type="scientific">Pseudolysobacter antarcticus</name>
    <dbReference type="NCBI Taxonomy" id="2511995"/>
    <lineage>
        <taxon>Bacteria</taxon>
        <taxon>Pseudomonadati</taxon>
        <taxon>Pseudomonadota</taxon>
        <taxon>Gammaproteobacteria</taxon>
        <taxon>Lysobacterales</taxon>
        <taxon>Rhodanobacteraceae</taxon>
        <taxon>Pseudolysobacter</taxon>
    </lineage>
</organism>
<keyword evidence="1" id="KW-0808">Transferase</keyword>
<keyword evidence="2" id="KW-1185">Reference proteome</keyword>
<dbReference type="GO" id="GO:0016740">
    <property type="term" value="F:transferase activity"/>
    <property type="evidence" value="ECO:0007669"/>
    <property type="project" value="UniProtKB-KW"/>
</dbReference>
<proteinExistence type="predicted"/>
<evidence type="ECO:0000313" key="1">
    <source>
        <dbReference type="EMBL" id="QBB69586.1"/>
    </source>
</evidence>
<dbReference type="Proteomes" id="UP000291562">
    <property type="component" value="Chromosome"/>
</dbReference>
<protein>
    <submittedName>
        <fullName evidence="1">Glycosyltransferase</fullName>
    </submittedName>
</protein>
<reference evidence="1 2" key="1">
    <citation type="submission" date="2019-01" db="EMBL/GenBank/DDBJ databases">
        <title>Pseudolysobacter antarctica gen. nov., sp. nov., isolated from Fildes Peninsula, Antarctica.</title>
        <authorList>
            <person name="Wei Z."/>
            <person name="Peng F."/>
        </authorList>
    </citation>
    <scope>NUCLEOTIDE SEQUENCE [LARGE SCALE GENOMIC DNA]</scope>
    <source>
        <strain evidence="1 2">AQ6-296</strain>
    </source>
</reference>
<dbReference type="EMBL" id="CP035704">
    <property type="protein sequence ID" value="QBB69586.1"/>
    <property type="molecule type" value="Genomic_DNA"/>
</dbReference>
<dbReference type="RefSeq" id="WP_129831843.1">
    <property type="nucleotide sequence ID" value="NZ_CP035704.1"/>
</dbReference>
<dbReference type="Pfam" id="PF13692">
    <property type="entry name" value="Glyco_trans_1_4"/>
    <property type="match status" value="1"/>
</dbReference>